<gene>
    <name evidence="3" type="primary">trbG</name>
    <name evidence="3" type="ORF">O6B92_09220</name>
</gene>
<comment type="caution">
    <text evidence="3">The sequence shown here is derived from an EMBL/GenBank/DDBJ whole genome shotgun (WGS) entry which is preliminary data.</text>
</comment>
<organism evidence="3 4">
    <name type="scientific">Campylobacter ureolyticus</name>
    <dbReference type="NCBI Taxonomy" id="827"/>
    <lineage>
        <taxon>Bacteria</taxon>
        <taxon>Pseudomonadati</taxon>
        <taxon>Campylobacterota</taxon>
        <taxon>Epsilonproteobacteria</taxon>
        <taxon>Campylobacterales</taxon>
        <taxon>Campylobacteraceae</taxon>
        <taxon>Campylobacter</taxon>
    </lineage>
</organism>
<dbReference type="InterPro" id="IPR033645">
    <property type="entry name" value="VirB9/CagX/TrbG_C"/>
</dbReference>
<name>A0A9Q4PXC9_9BACT</name>
<proteinExistence type="inferred from homology"/>
<reference evidence="3" key="1">
    <citation type="submission" date="2022-12" db="EMBL/GenBank/DDBJ databases">
        <title>Species Delineation and Comparative Genomics within the Campylobacter ureolyticus Complex.</title>
        <authorList>
            <person name="Maki J."/>
            <person name="Howard M."/>
            <person name="Connelly S."/>
            <person name="Hardy D.J."/>
            <person name="Cameron A."/>
        </authorList>
    </citation>
    <scope>NUCLEOTIDE SEQUENCE</scope>
    <source>
        <strain evidence="3">URMC_786</strain>
    </source>
</reference>
<sequence>MKKILVLSFCAMALLYSNGFDERDYINLTPKEKKDLEIAQKWIDKKTTTIKGENGEIIFLFGDAMPSIITAPLRLTDIVLEPGEIIKDVQIGDSIRWVISLSTSGEEPLITSHVIIKPVDSGLQTTLNIMTNKRVYRLNLISEEKKFMPGVAFHYPNNITNTLSNYKKELQAKSNSKNFYKSKDDKIPTNIENLDFSYTITGNGEFKPLRVYNDGIKTYIQMAKNLKFYEAPALMLLDSKNKEEVVNYRVKQDMYIVDRLFNKAILLSGVGKNQQKIIITKKSNKANQEIIDNVLYDLSLAKDKK</sequence>
<accession>A0A9Q4PXC9</accession>
<dbReference type="InterPro" id="IPR038161">
    <property type="entry name" value="VirB9/CagX/TrbG_C_sf"/>
</dbReference>
<keyword evidence="2" id="KW-0732">Signal</keyword>
<dbReference type="CDD" id="cd06911">
    <property type="entry name" value="VirB9_CagX_TrbG"/>
    <property type="match status" value="1"/>
</dbReference>
<dbReference type="InterPro" id="IPR014142">
    <property type="entry name" value="TrbG_Ti"/>
</dbReference>
<evidence type="ECO:0000256" key="2">
    <source>
        <dbReference type="ARBA" id="ARBA00022729"/>
    </source>
</evidence>
<dbReference type="Proteomes" id="UP001075461">
    <property type="component" value="Unassembled WGS sequence"/>
</dbReference>
<comment type="similarity">
    <text evidence="1">Belongs to the TrbG/VirB9 family.</text>
</comment>
<evidence type="ECO:0000256" key="1">
    <source>
        <dbReference type="ARBA" id="ARBA00006135"/>
    </source>
</evidence>
<dbReference type="Pfam" id="PF03524">
    <property type="entry name" value="CagX"/>
    <property type="match status" value="1"/>
</dbReference>
<evidence type="ECO:0000313" key="4">
    <source>
        <dbReference type="Proteomes" id="UP001075461"/>
    </source>
</evidence>
<dbReference type="AlphaFoldDB" id="A0A9Q4PXC9"/>
<evidence type="ECO:0000313" key="3">
    <source>
        <dbReference type="EMBL" id="MCZ6162506.1"/>
    </source>
</evidence>
<dbReference type="InterPro" id="IPR010258">
    <property type="entry name" value="Conjugal_tfr_TrbG/VirB9/CagX"/>
</dbReference>
<dbReference type="Gene3D" id="2.60.40.2500">
    <property type="match status" value="1"/>
</dbReference>
<protein>
    <submittedName>
        <fullName evidence="3">P-type conjugative transfer protein TrbG</fullName>
    </submittedName>
</protein>
<dbReference type="EMBL" id="JAPXGP010000010">
    <property type="protein sequence ID" value="MCZ6162506.1"/>
    <property type="molecule type" value="Genomic_DNA"/>
</dbReference>
<dbReference type="NCBIfam" id="TIGR02775">
    <property type="entry name" value="TrbG_Ti"/>
    <property type="match status" value="1"/>
</dbReference>
<dbReference type="RefSeq" id="WP_269480726.1">
    <property type="nucleotide sequence ID" value="NZ_JAPXGI010000008.1"/>
</dbReference>